<dbReference type="GO" id="GO:0004741">
    <property type="term" value="F:[pyruvate dehydrogenase (acetyl-transferring)]-phosphatase activity"/>
    <property type="evidence" value="ECO:0007669"/>
    <property type="project" value="TreeGrafter"/>
</dbReference>
<dbReference type="Proteomes" id="UP001302367">
    <property type="component" value="Chromosome 5"/>
</dbReference>
<name>A0A2G5IE45_CERBT</name>
<dbReference type="InterPro" id="IPR036457">
    <property type="entry name" value="PPM-type-like_dom_sf"/>
</dbReference>
<dbReference type="EMBL" id="CP134188">
    <property type="protein sequence ID" value="WPB04280.1"/>
    <property type="molecule type" value="Genomic_DNA"/>
</dbReference>
<dbReference type="Proteomes" id="UP000230605">
    <property type="component" value="Chromosome 10"/>
</dbReference>
<dbReference type="EMBL" id="LKMD01000099">
    <property type="protein sequence ID" value="PIB03049.1"/>
    <property type="molecule type" value="Genomic_DNA"/>
</dbReference>
<keyword evidence="3" id="KW-0670">Pyruvate</keyword>
<dbReference type="InterPro" id="IPR015655">
    <property type="entry name" value="PP2C"/>
</dbReference>
<sequence length="565" mass="62320">MLSRTLRAGQRQAPLAHRTTRFSRRFNGNAQQGGHTTYFQQPVQPPRKWPRRLGLAFWSAGCFIAGTYSWARLSMGSLDDLAGMIGDAGEVMEDVVAIAALEAIARETPPISLEEADELLKSRSSFSVTAKAVAHTCQSPANMPCEDTGSSGAFTLFNDKMRDWNEWAIFDGHAGPRTAQVLKQVLPSIVGERLWEANCMTRPYVPNDPVIASTIKKAFLELDKEIMDEAGKLVQTGGPLAQVVAVGAAAFSGSCALLALYDPARSVLRVANVGDSRAVFGRWDGTKYIVQPMSVDQTGFNQDEVARLKREHPGEENIVDPNSGRVHGIAISRAFGDARWKWPNSLTKLAHDKYWGPSPRPNGMIKTPPYLTAEPEIMETKVRTDGEHPDFLIMASDGLWDQMSSEDAVTCVQMWLEKNRPSAFLEQRDEEVTSWKDFLRKQPAPTRAPSFTSAEDLANDEDTYFDENEGCLKWRVSPKHFVNEDENCGIHLVKNALGGKRRDLFTGVMSVQTPLARYVRDDITVHVIFFGQDTEPILQKNPMPASGLRASASASASASGGMSTR</sequence>
<dbReference type="SUPFAM" id="SSF81606">
    <property type="entry name" value="PP2C-like"/>
    <property type="match status" value="1"/>
</dbReference>
<dbReference type="Pfam" id="PF00481">
    <property type="entry name" value="PP2C"/>
    <property type="match status" value="1"/>
</dbReference>
<dbReference type="PANTHER" id="PTHR13832:SF792">
    <property type="entry name" value="GM14286P"/>
    <property type="match status" value="1"/>
</dbReference>
<dbReference type="Gene3D" id="3.60.40.10">
    <property type="entry name" value="PPM-type phosphatase domain"/>
    <property type="match status" value="1"/>
</dbReference>
<dbReference type="GO" id="GO:0005739">
    <property type="term" value="C:mitochondrion"/>
    <property type="evidence" value="ECO:0007669"/>
    <property type="project" value="TreeGrafter"/>
</dbReference>
<evidence type="ECO:0000313" key="4">
    <source>
        <dbReference type="EMBL" id="WPB04280.1"/>
    </source>
</evidence>
<evidence type="ECO:0000256" key="1">
    <source>
        <dbReference type="SAM" id="MobiDB-lite"/>
    </source>
</evidence>
<dbReference type="SMART" id="SM00332">
    <property type="entry name" value="PP2Cc"/>
    <property type="match status" value="1"/>
</dbReference>
<evidence type="ECO:0000313" key="6">
    <source>
        <dbReference type="Proteomes" id="UP001302367"/>
    </source>
</evidence>
<dbReference type="CDD" id="cd00143">
    <property type="entry name" value="PP2Cc"/>
    <property type="match status" value="1"/>
</dbReference>
<organism evidence="3 5">
    <name type="scientific">Cercospora beticola</name>
    <name type="common">Sugarbeet leaf spot fungus</name>
    <dbReference type="NCBI Taxonomy" id="122368"/>
    <lineage>
        <taxon>Eukaryota</taxon>
        <taxon>Fungi</taxon>
        <taxon>Dikarya</taxon>
        <taxon>Ascomycota</taxon>
        <taxon>Pezizomycotina</taxon>
        <taxon>Dothideomycetes</taxon>
        <taxon>Dothideomycetidae</taxon>
        <taxon>Mycosphaerellales</taxon>
        <taxon>Mycosphaerellaceae</taxon>
        <taxon>Cercospora</taxon>
    </lineage>
</organism>
<feature type="compositionally biased region" description="Low complexity" evidence="1">
    <location>
        <begin position="545"/>
        <end position="565"/>
    </location>
</feature>
<reference evidence="4 6" key="2">
    <citation type="submission" date="2023-09" db="EMBL/GenBank/DDBJ databases">
        <title>Complete-Gapless Cercospora beticola genome.</title>
        <authorList>
            <person name="Wyatt N.A."/>
            <person name="Spanner R.E."/>
            <person name="Bolton M.D."/>
        </authorList>
    </citation>
    <scope>NUCLEOTIDE SEQUENCE [LARGE SCALE GENOMIC DNA]</scope>
    <source>
        <strain evidence="4">Cb09-40</strain>
    </source>
</reference>
<feature type="domain" description="PPM-type phosphatase" evidence="2">
    <location>
        <begin position="150"/>
        <end position="530"/>
    </location>
</feature>
<dbReference type="AlphaFoldDB" id="A0A2G5IE45"/>
<dbReference type="OrthoDB" id="420076at2759"/>
<dbReference type="PANTHER" id="PTHR13832">
    <property type="entry name" value="PROTEIN PHOSPHATASE 2C"/>
    <property type="match status" value="1"/>
</dbReference>
<proteinExistence type="predicted"/>
<keyword evidence="6" id="KW-1185">Reference proteome</keyword>
<evidence type="ECO:0000259" key="2">
    <source>
        <dbReference type="PROSITE" id="PS51746"/>
    </source>
</evidence>
<dbReference type="InterPro" id="IPR001932">
    <property type="entry name" value="PPM-type_phosphatase-like_dom"/>
</dbReference>
<feature type="region of interest" description="Disordered" evidence="1">
    <location>
        <begin position="540"/>
        <end position="565"/>
    </location>
</feature>
<dbReference type="PROSITE" id="PS51746">
    <property type="entry name" value="PPM_2"/>
    <property type="match status" value="1"/>
</dbReference>
<accession>A0A2G5IE45</accession>
<evidence type="ECO:0000313" key="5">
    <source>
        <dbReference type="Proteomes" id="UP000230605"/>
    </source>
</evidence>
<evidence type="ECO:0000313" key="3">
    <source>
        <dbReference type="EMBL" id="PIB03049.1"/>
    </source>
</evidence>
<gene>
    <name evidence="3" type="ORF">CB0940_11919</name>
    <name evidence="4" type="ORF">RHO25_008925</name>
</gene>
<reference evidence="3 5" key="1">
    <citation type="submission" date="2015-10" db="EMBL/GenBank/DDBJ databases">
        <title>The cercosporin biosynthetic gene cluster was horizontally transferred to several fungal lineages and shown to be expanded in Cercospora beticola based on microsynteny with recipient genomes.</title>
        <authorList>
            <person name="De Jonge R."/>
            <person name="Ebert M.K."/>
            <person name="Suttle J.C."/>
            <person name="Jurick Ii W.M."/>
            <person name="Secor G.A."/>
            <person name="Thomma B.P."/>
            <person name="Van De Peer Y."/>
            <person name="Bolton M.D."/>
        </authorList>
    </citation>
    <scope>NUCLEOTIDE SEQUENCE [LARGE SCALE GENOMIC DNA]</scope>
    <source>
        <strain evidence="3 5">09-40</strain>
    </source>
</reference>
<protein>
    <submittedName>
        <fullName evidence="3">[Pyruvate dehydrogenase [acetyl-transferring]]-phosphatase 1, mitochondrial</fullName>
    </submittedName>
</protein>